<comment type="subcellular location">
    <subcellularLocation>
        <location evidence="2">Cell membrane</location>
        <topology evidence="2">Multi-pass membrane protein</topology>
    </subcellularLocation>
</comment>
<dbReference type="CDD" id="cd00130">
    <property type="entry name" value="PAS"/>
    <property type="match status" value="1"/>
</dbReference>
<evidence type="ECO:0000313" key="16">
    <source>
        <dbReference type="EMBL" id="NJW51948.1"/>
    </source>
</evidence>
<evidence type="ECO:0000256" key="6">
    <source>
        <dbReference type="ARBA" id="ARBA00022692"/>
    </source>
</evidence>
<dbReference type="Proteomes" id="UP000703674">
    <property type="component" value="Unassembled WGS sequence"/>
</dbReference>
<dbReference type="PROSITE" id="PS50113">
    <property type="entry name" value="PAC"/>
    <property type="match status" value="1"/>
</dbReference>
<evidence type="ECO:0000256" key="7">
    <source>
        <dbReference type="ARBA" id="ARBA00022741"/>
    </source>
</evidence>
<dbReference type="Gene3D" id="3.40.50.2300">
    <property type="match status" value="1"/>
</dbReference>
<organism evidence="16 17">
    <name type="scientific">Salinimicrobium oceani</name>
    <dbReference type="NCBI Taxonomy" id="2722702"/>
    <lineage>
        <taxon>Bacteria</taxon>
        <taxon>Pseudomonadati</taxon>
        <taxon>Bacteroidota</taxon>
        <taxon>Flavobacteriia</taxon>
        <taxon>Flavobacteriales</taxon>
        <taxon>Flavobacteriaceae</taxon>
        <taxon>Salinimicrobium</taxon>
    </lineage>
</organism>
<feature type="modified residue" description="4-aspartylphosphate" evidence="12">
    <location>
        <position position="442"/>
    </location>
</feature>
<dbReference type="SUPFAM" id="SSF55874">
    <property type="entry name" value="ATPase domain of HSP90 chaperone/DNA topoisomerase II/histidine kinase"/>
    <property type="match status" value="1"/>
</dbReference>
<dbReference type="SUPFAM" id="SSF47384">
    <property type="entry name" value="Homodimeric domain of signal transducing histidine kinase"/>
    <property type="match status" value="1"/>
</dbReference>
<dbReference type="CDD" id="cd16922">
    <property type="entry name" value="HATPase_EvgS-ArcB-TorS-like"/>
    <property type="match status" value="1"/>
</dbReference>
<dbReference type="PANTHER" id="PTHR45339:SF1">
    <property type="entry name" value="HYBRID SIGNAL TRANSDUCTION HISTIDINE KINASE J"/>
    <property type="match status" value="1"/>
</dbReference>
<dbReference type="EMBL" id="JAAVJR010000001">
    <property type="protein sequence ID" value="NJW51948.1"/>
    <property type="molecule type" value="Genomic_DNA"/>
</dbReference>
<accession>A0ABX1CUI5</accession>
<dbReference type="SUPFAM" id="SSF52172">
    <property type="entry name" value="CheY-like"/>
    <property type="match status" value="1"/>
</dbReference>
<evidence type="ECO:0000259" key="13">
    <source>
        <dbReference type="PROSITE" id="PS50109"/>
    </source>
</evidence>
<feature type="domain" description="Histidine kinase" evidence="13">
    <location>
        <begin position="149"/>
        <end position="370"/>
    </location>
</feature>
<dbReference type="InterPro" id="IPR000014">
    <property type="entry name" value="PAS"/>
</dbReference>
<dbReference type="InterPro" id="IPR035965">
    <property type="entry name" value="PAS-like_dom_sf"/>
</dbReference>
<evidence type="ECO:0000256" key="8">
    <source>
        <dbReference type="ARBA" id="ARBA00022840"/>
    </source>
</evidence>
<comment type="caution">
    <text evidence="16">The sequence shown here is derived from an EMBL/GenBank/DDBJ whole genome shotgun (WGS) entry which is preliminary data.</text>
</comment>
<dbReference type="InterPro" id="IPR001789">
    <property type="entry name" value="Sig_transdc_resp-reg_receiver"/>
</dbReference>
<dbReference type="Pfam" id="PF02518">
    <property type="entry name" value="HATPase_c"/>
    <property type="match status" value="1"/>
</dbReference>
<keyword evidence="5 12" id="KW-0597">Phosphoprotein</keyword>
<dbReference type="InterPro" id="IPR036097">
    <property type="entry name" value="HisK_dim/P_sf"/>
</dbReference>
<reference evidence="16 17" key="1">
    <citation type="submission" date="2020-03" db="EMBL/GenBank/DDBJ databases">
        <title>Salinimicrobium sp. nov, isolated from SCS.</title>
        <authorList>
            <person name="Cao W.R."/>
        </authorList>
    </citation>
    <scope>NUCLEOTIDE SEQUENCE [LARGE SCALE GENOMIC DNA]</scope>
    <source>
        <strain evidence="17">J15B91</strain>
    </source>
</reference>
<dbReference type="InterPro" id="IPR011006">
    <property type="entry name" value="CheY-like_superfamily"/>
</dbReference>
<proteinExistence type="predicted"/>
<dbReference type="SUPFAM" id="SSF55785">
    <property type="entry name" value="PYP-like sensor domain (PAS domain)"/>
    <property type="match status" value="1"/>
</dbReference>
<dbReference type="InterPro" id="IPR003661">
    <property type="entry name" value="HisK_dim/P_dom"/>
</dbReference>
<dbReference type="Pfam" id="PF00072">
    <property type="entry name" value="Response_reg"/>
    <property type="match status" value="1"/>
</dbReference>
<dbReference type="PROSITE" id="PS50110">
    <property type="entry name" value="RESPONSE_REGULATORY"/>
    <property type="match status" value="1"/>
</dbReference>
<sequence length="648" mass="72929">MDFPEESAEDLYNNAPFGYVSFLPDGQIVKVNRTFLEWFGLSEEEVVFKRSIQSFFKIGGKIYFETHFFPLLKMQGYIKEVQFDLVQDQGKILPALITVNKLERASSKTVVYRASIVDISDRKKYEQVLIEQRKKAEQNARAKAEFLSTISHEIRTPLNAIVGVGNLLQSTPLDEKQKEYARLLQLSSHSLLELVNNLLDLSKLESNKTSVQSKEFNIKELLEVLYNTYAVKAKEKSIQLETAFPEELPAYLNGDPIKLKQVLTNLIGNAIKFTRQGKVLLKIKVKNRDENSIVLDFEVEDTGIGIPSDNLEKIFQEFSQASYEVNLEFGGTGLGLTISQKLLQLQGSELKVASEEGKGSRFSFELGFEIPAVQQKSSSPSTLKKDLKELSGKVLVVDDNKTNLYIISKYLEDWKIPFSTASSGAKAIAKAEEEFFDVILMDLHMPQINGYETSEEILAQKKDKTPTIIALSASGRGDLDVKLKRAGMSAYVSKPFHPLELQETLLKFLPKSSNGIAETVTEIDEPEAAFTSASDSERSFDLSRLNKVAKNNAEILNKLLGSFTKSMELYKDEFSIAAEKRDAEKIADLIHKNKTTVHYLQAEKLSAHIDAFQEQLTKPTAQREALEQKRKTISKEFETILAGLRDSK</sequence>
<evidence type="ECO:0000259" key="15">
    <source>
        <dbReference type="PROSITE" id="PS50113"/>
    </source>
</evidence>
<dbReference type="Pfam" id="PF00512">
    <property type="entry name" value="HisKA"/>
    <property type="match status" value="1"/>
</dbReference>
<evidence type="ECO:0000256" key="12">
    <source>
        <dbReference type="PROSITE-ProRule" id="PRU00169"/>
    </source>
</evidence>
<dbReference type="Gene3D" id="3.30.450.20">
    <property type="entry name" value="PAS domain"/>
    <property type="match status" value="1"/>
</dbReference>
<dbReference type="InterPro" id="IPR036641">
    <property type="entry name" value="HPT_dom_sf"/>
</dbReference>
<dbReference type="PANTHER" id="PTHR45339">
    <property type="entry name" value="HYBRID SIGNAL TRANSDUCTION HISTIDINE KINASE J"/>
    <property type="match status" value="1"/>
</dbReference>
<feature type="domain" description="PAC" evidence="15">
    <location>
        <begin position="79"/>
        <end position="131"/>
    </location>
</feature>
<feature type="domain" description="Response regulatory" evidence="14">
    <location>
        <begin position="393"/>
        <end position="509"/>
    </location>
</feature>
<evidence type="ECO:0000256" key="5">
    <source>
        <dbReference type="ARBA" id="ARBA00022553"/>
    </source>
</evidence>
<evidence type="ECO:0000313" key="17">
    <source>
        <dbReference type="Proteomes" id="UP000703674"/>
    </source>
</evidence>
<keyword evidence="10" id="KW-0902">Two-component regulatory system</keyword>
<evidence type="ECO:0000256" key="2">
    <source>
        <dbReference type="ARBA" id="ARBA00004651"/>
    </source>
</evidence>
<dbReference type="RefSeq" id="WP_168137073.1">
    <property type="nucleotide sequence ID" value="NZ_JAAVJR010000001.1"/>
</dbReference>
<dbReference type="SUPFAM" id="SSF47226">
    <property type="entry name" value="Histidine-containing phosphotransfer domain, HPT domain"/>
    <property type="match status" value="1"/>
</dbReference>
<gene>
    <name evidence="16" type="ORF">HC175_03360</name>
</gene>
<dbReference type="Pfam" id="PF13426">
    <property type="entry name" value="PAS_9"/>
    <property type="match status" value="1"/>
</dbReference>
<evidence type="ECO:0000256" key="9">
    <source>
        <dbReference type="ARBA" id="ARBA00022989"/>
    </source>
</evidence>
<dbReference type="InterPro" id="IPR003594">
    <property type="entry name" value="HATPase_dom"/>
</dbReference>
<evidence type="ECO:0000256" key="10">
    <source>
        <dbReference type="ARBA" id="ARBA00023012"/>
    </source>
</evidence>
<dbReference type="InterPro" id="IPR036890">
    <property type="entry name" value="HATPase_C_sf"/>
</dbReference>
<keyword evidence="11" id="KW-0472">Membrane</keyword>
<evidence type="ECO:0000256" key="4">
    <source>
        <dbReference type="ARBA" id="ARBA00022475"/>
    </source>
</evidence>
<evidence type="ECO:0000256" key="1">
    <source>
        <dbReference type="ARBA" id="ARBA00000085"/>
    </source>
</evidence>
<dbReference type="InterPro" id="IPR004358">
    <property type="entry name" value="Sig_transdc_His_kin-like_C"/>
</dbReference>
<evidence type="ECO:0000256" key="11">
    <source>
        <dbReference type="ARBA" id="ARBA00023136"/>
    </source>
</evidence>
<keyword evidence="7" id="KW-0547">Nucleotide-binding</keyword>
<dbReference type="PRINTS" id="PR00344">
    <property type="entry name" value="BCTRLSENSOR"/>
</dbReference>
<keyword evidence="9" id="KW-1133">Transmembrane helix</keyword>
<dbReference type="CDD" id="cd17546">
    <property type="entry name" value="REC_hyHK_CKI1_RcsC-like"/>
    <property type="match status" value="1"/>
</dbReference>
<evidence type="ECO:0000259" key="14">
    <source>
        <dbReference type="PROSITE" id="PS50110"/>
    </source>
</evidence>
<dbReference type="Gene3D" id="3.30.565.10">
    <property type="entry name" value="Histidine kinase-like ATPase, C-terminal domain"/>
    <property type="match status" value="1"/>
</dbReference>
<dbReference type="InterPro" id="IPR005467">
    <property type="entry name" value="His_kinase_dom"/>
</dbReference>
<dbReference type="SMART" id="SM00448">
    <property type="entry name" value="REC"/>
    <property type="match status" value="1"/>
</dbReference>
<comment type="catalytic activity">
    <reaction evidence="1">
        <text>ATP + protein L-histidine = ADP + protein N-phospho-L-histidine.</text>
        <dbReference type="EC" id="2.7.13.3"/>
    </reaction>
</comment>
<dbReference type="PROSITE" id="PS50109">
    <property type="entry name" value="HIS_KIN"/>
    <property type="match status" value="1"/>
</dbReference>
<keyword evidence="8" id="KW-0067">ATP-binding</keyword>
<dbReference type="EC" id="2.7.13.3" evidence="3"/>
<evidence type="ECO:0000256" key="3">
    <source>
        <dbReference type="ARBA" id="ARBA00012438"/>
    </source>
</evidence>
<name>A0ABX1CUI5_9FLAO</name>
<keyword evidence="4" id="KW-1003">Cell membrane</keyword>
<dbReference type="InterPro" id="IPR000700">
    <property type="entry name" value="PAS-assoc_C"/>
</dbReference>
<dbReference type="NCBIfam" id="TIGR00229">
    <property type="entry name" value="sensory_box"/>
    <property type="match status" value="1"/>
</dbReference>
<keyword evidence="17" id="KW-1185">Reference proteome</keyword>
<dbReference type="CDD" id="cd00082">
    <property type="entry name" value="HisKA"/>
    <property type="match status" value="1"/>
</dbReference>
<dbReference type="Gene3D" id="1.20.120.160">
    <property type="entry name" value="HPT domain"/>
    <property type="match status" value="1"/>
</dbReference>
<protein>
    <recommendedName>
        <fullName evidence="3">histidine kinase</fullName>
        <ecNumber evidence="3">2.7.13.3</ecNumber>
    </recommendedName>
</protein>
<dbReference type="SMART" id="SM00388">
    <property type="entry name" value="HisKA"/>
    <property type="match status" value="1"/>
</dbReference>
<dbReference type="SMART" id="SM00387">
    <property type="entry name" value="HATPase_c"/>
    <property type="match status" value="1"/>
</dbReference>
<dbReference type="Gene3D" id="1.10.287.130">
    <property type="match status" value="1"/>
</dbReference>
<keyword evidence="6" id="KW-0812">Transmembrane</keyword>